<evidence type="ECO:0000256" key="2">
    <source>
        <dbReference type="ARBA" id="ARBA00022598"/>
    </source>
</evidence>
<dbReference type="GO" id="GO:0005524">
    <property type="term" value="F:ATP binding"/>
    <property type="evidence" value="ECO:0007669"/>
    <property type="project" value="UniProtKB-KW"/>
</dbReference>
<gene>
    <name evidence="7 9" type="primary">gatA</name>
    <name evidence="9" type="ORF">A2840_00745</name>
</gene>
<keyword evidence="4 7" id="KW-0067">ATP-binding</keyword>
<dbReference type="GO" id="GO:0006412">
    <property type="term" value="P:translation"/>
    <property type="evidence" value="ECO:0007669"/>
    <property type="project" value="UniProtKB-UniRule"/>
</dbReference>
<dbReference type="GO" id="GO:0016740">
    <property type="term" value="F:transferase activity"/>
    <property type="evidence" value="ECO:0007669"/>
    <property type="project" value="UniProtKB-KW"/>
</dbReference>
<dbReference type="InterPro" id="IPR023631">
    <property type="entry name" value="Amidase_dom"/>
</dbReference>
<dbReference type="Gene3D" id="3.90.1300.10">
    <property type="entry name" value="Amidase signature (AS) domain"/>
    <property type="match status" value="1"/>
</dbReference>
<evidence type="ECO:0000313" key="10">
    <source>
        <dbReference type="Proteomes" id="UP000178385"/>
    </source>
</evidence>
<evidence type="ECO:0000256" key="7">
    <source>
        <dbReference type="HAMAP-Rule" id="MF_00120"/>
    </source>
</evidence>
<protein>
    <recommendedName>
        <fullName evidence="7">Glutamyl-tRNA(Gln) amidotransferase subunit A</fullName>
        <shortName evidence="7">Glu-ADT subunit A</shortName>
        <ecNumber evidence="7">6.3.5.7</ecNumber>
    </recommendedName>
</protein>
<feature type="active site" description="Charge relay system" evidence="7">
    <location>
        <position position="151"/>
    </location>
</feature>
<feature type="active site" description="Charge relay system" evidence="7">
    <location>
        <position position="76"/>
    </location>
</feature>
<proteinExistence type="inferred from homology"/>
<dbReference type="PANTHER" id="PTHR11895">
    <property type="entry name" value="TRANSAMIDASE"/>
    <property type="match status" value="1"/>
</dbReference>
<accession>A0A1G1Y243</accession>
<dbReference type="EMBL" id="MHIG01000033">
    <property type="protein sequence ID" value="OGY46378.1"/>
    <property type="molecule type" value="Genomic_DNA"/>
</dbReference>
<keyword evidence="2 7" id="KW-0436">Ligase</keyword>
<evidence type="ECO:0000256" key="6">
    <source>
        <dbReference type="ARBA" id="ARBA00047407"/>
    </source>
</evidence>
<comment type="caution">
    <text evidence="9">The sequence shown here is derived from an EMBL/GenBank/DDBJ whole genome shotgun (WGS) entry which is preliminary data.</text>
</comment>
<evidence type="ECO:0000313" key="9">
    <source>
        <dbReference type="EMBL" id="OGY46378.1"/>
    </source>
</evidence>
<dbReference type="InterPro" id="IPR036928">
    <property type="entry name" value="AS_sf"/>
</dbReference>
<feature type="domain" description="Amidase" evidence="8">
    <location>
        <begin position="24"/>
        <end position="468"/>
    </location>
</feature>
<sequence>MALEQLTIKTAHEGLRKKEFSARELTEAYLERVQVRDGRIDAFITATVETALAQAEKLDRKGDFSDPLCGIPVGIKDIFCTKGVRTTAGSKILEKYVPPFSATVIEKLNEHQPVMLGKLNMDEFACGTSTETSYYKKTKNPWDLERIPGGSSGGSAAAVAADECIFALGTDTGGSIRQPAAMCGVVGLKPTYGRVSRYGVIAMASSLDQVGPITKTAEDAAIVLSAIAGRDKRDATTTQADVLNYAEEIKKDIRGLKIGVPKEYFVEGTEAGVEQAVREALTQLESMGAELVDISLPHSKYALATYYIIMPSELSANLARYDGVRFGYSAAAPTLMENYLQSRGAGFGPEIKRRIMIGTYSLSSGYYDAYYAQAQKVRTVIKREFDEIFKTVDCIASPVSPTVAFKIGEKIDDPLSMYLADIFTVPVNIAGLPGISVPCGFSKPSNGDTPLPVGLQLIGRPFDEAMILRIAHQYQTATDWHTQHPTL</sequence>
<dbReference type="AlphaFoldDB" id="A0A1G1Y243"/>
<name>A0A1G1Y243_9BACT</name>
<dbReference type="SUPFAM" id="SSF75304">
    <property type="entry name" value="Amidase signature (AS) enzymes"/>
    <property type="match status" value="1"/>
</dbReference>
<dbReference type="PANTHER" id="PTHR11895:SF151">
    <property type="entry name" value="GLUTAMYL-TRNA(GLN) AMIDOTRANSFERASE SUBUNIT A"/>
    <property type="match status" value="1"/>
</dbReference>
<dbReference type="Proteomes" id="UP000178385">
    <property type="component" value="Unassembled WGS sequence"/>
</dbReference>
<evidence type="ECO:0000256" key="3">
    <source>
        <dbReference type="ARBA" id="ARBA00022741"/>
    </source>
</evidence>
<dbReference type="GO" id="GO:0050567">
    <property type="term" value="F:glutaminyl-tRNA synthase (glutamine-hydrolyzing) activity"/>
    <property type="evidence" value="ECO:0007669"/>
    <property type="project" value="UniProtKB-UniRule"/>
</dbReference>
<dbReference type="NCBIfam" id="TIGR00132">
    <property type="entry name" value="gatA"/>
    <property type="match status" value="1"/>
</dbReference>
<feature type="active site" description="Acyl-ester intermediate" evidence="7">
    <location>
        <position position="175"/>
    </location>
</feature>
<dbReference type="InterPro" id="IPR004412">
    <property type="entry name" value="GatA"/>
</dbReference>
<keyword evidence="3 7" id="KW-0547">Nucleotide-binding</keyword>
<keyword evidence="5 7" id="KW-0648">Protein biosynthesis</keyword>
<reference evidence="9 10" key="1">
    <citation type="journal article" date="2016" name="Nat. Commun.">
        <title>Thousands of microbial genomes shed light on interconnected biogeochemical processes in an aquifer system.</title>
        <authorList>
            <person name="Anantharaman K."/>
            <person name="Brown C.T."/>
            <person name="Hug L.A."/>
            <person name="Sharon I."/>
            <person name="Castelle C.J."/>
            <person name="Probst A.J."/>
            <person name="Thomas B.C."/>
            <person name="Singh A."/>
            <person name="Wilkins M.J."/>
            <person name="Karaoz U."/>
            <person name="Brodie E.L."/>
            <person name="Williams K.H."/>
            <person name="Hubbard S.S."/>
            <person name="Banfield J.F."/>
        </authorList>
    </citation>
    <scope>NUCLEOTIDE SEQUENCE [LARGE SCALE GENOMIC DNA]</scope>
</reference>
<evidence type="ECO:0000256" key="5">
    <source>
        <dbReference type="ARBA" id="ARBA00022917"/>
    </source>
</evidence>
<dbReference type="HAMAP" id="MF_00120">
    <property type="entry name" value="GatA"/>
    <property type="match status" value="1"/>
</dbReference>
<comment type="catalytic activity">
    <reaction evidence="6 7">
        <text>L-glutamyl-tRNA(Gln) + L-glutamine + ATP + H2O = L-glutaminyl-tRNA(Gln) + L-glutamate + ADP + phosphate + H(+)</text>
        <dbReference type="Rhea" id="RHEA:17521"/>
        <dbReference type="Rhea" id="RHEA-COMP:9681"/>
        <dbReference type="Rhea" id="RHEA-COMP:9684"/>
        <dbReference type="ChEBI" id="CHEBI:15377"/>
        <dbReference type="ChEBI" id="CHEBI:15378"/>
        <dbReference type="ChEBI" id="CHEBI:29985"/>
        <dbReference type="ChEBI" id="CHEBI:30616"/>
        <dbReference type="ChEBI" id="CHEBI:43474"/>
        <dbReference type="ChEBI" id="CHEBI:58359"/>
        <dbReference type="ChEBI" id="CHEBI:78520"/>
        <dbReference type="ChEBI" id="CHEBI:78521"/>
        <dbReference type="ChEBI" id="CHEBI:456216"/>
        <dbReference type="EC" id="6.3.5.7"/>
    </reaction>
</comment>
<evidence type="ECO:0000256" key="4">
    <source>
        <dbReference type="ARBA" id="ARBA00022840"/>
    </source>
</evidence>
<comment type="function">
    <text evidence="7">Allows the formation of correctly charged Gln-tRNA(Gln) through the transamidation of misacylated Glu-tRNA(Gln) in organisms which lack glutaminyl-tRNA synthetase. The reaction takes place in the presence of glutamine and ATP through an activated gamma-phospho-Glu-tRNA(Gln).</text>
</comment>
<evidence type="ECO:0000256" key="1">
    <source>
        <dbReference type="ARBA" id="ARBA00008069"/>
    </source>
</evidence>
<dbReference type="PROSITE" id="PS00571">
    <property type="entry name" value="AMIDASES"/>
    <property type="match status" value="1"/>
</dbReference>
<dbReference type="InterPro" id="IPR020556">
    <property type="entry name" value="Amidase_CS"/>
</dbReference>
<organism evidence="9 10">
    <name type="scientific">Candidatus Buchananbacteria bacterium RIFCSPHIGHO2_01_FULL_47_11b</name>
    <dbReference type="NCBI Taxonomy" id="1797537"/>
    <lineage>
        <taxon>Bacteria</taxon>
        <taxon>Candidatus Buchananiibacteriota</taxon>
    </lineage>
</organism>
<comment type="similarity">
    <text evidence="1 7">Belongs to the amidase family. GatA subfamily.</text>
</comment>
<keyword evidence="9" id="KW-0808">Transferase</keyword>
<evidence type="ECO:0000259" key="8">
    <source>
        <dbReference type="Pfam" id="PF01425"/>
    </source>
</evidence>
<comment type="subunit">
    <text evidence="7">Heterotrimer of A, B and C subunits.</text>
</comment>
<dbReference type="EC" id="6.3.5.7" evidence="7"/>
<dbReference type="InterPro" id="IPR000120">
    <property type="entry name" value="Amidase"/>
</dbReference>
<dbReference type="Pfam" id="PF01425">
    <property type="entry name" value="Amidase"/>
    <property type="match status" value="1"/>
</dbReference>
<dbReference type="GO" id="GO:0030956">
    <property type="term" value="C:glutamyl-tRNA(Gln) amidotransferase complex"/>
    <property type="evidence" value="ECO:0007669"/>
    <property type="project" value="InterPro"/>
</dbReference>